<organism evidence="1 2">
    <name type="scientific">Fragariocoptes setiger</name>
    <dbReference type="NCBI Taxonomy" id="1670756"/>
    <lineage>
        <taxon>Eukaryota</taxon>
        <taxon>Metazoa</taxon>
        <taxon>Ecdysozoa</taxon>
        <taxon>Arthropoda</taxon>
        <taxon>Chelicerata</taxon>
        <taxon>Arachnida</taxon>
        <taxon>Acari</taxon>
        <taxon>Acariformes</taxon>
        <taxon>Trombidiformes</taxon>
        <taxon>Prostigmata</taxon>
        <taxon>Eupodina</taxon>
        <taxon>Eriophyoidea</taxon>
        <taxon>Phytoptidae</taxon>
        <taxon>Fragariocoptes</taxon>
    </lineage>
</organism>
<dbReference type="EMBL" id="JAIFTH010000466">
    <property type="protein sequence ID" value="KAG9509457.1"/>
    <property type="molecule type" value="Genomic_DNA"/>
</dbReference>
<sequence>MASNSSNSTMNIALVAALILVFSLTIVVDCRYLPTRSDTSRVDSIKQLLKELLVEMSPELTWPRDATMIGTRNNGQQQSAARVHLLNGVNGGPTSQWQHHGGSVEKRAYETPHFLTDDISDSHL</sequence>
<gene>
    <name evidence="1" type="ORF">GZH46_02023</name>
</gene>
<accession>A0ABQ7S7U5</accession>
<keyword evidence="2" id="KW-1185">Reference proteome</keyword>
<evidence type="ECO:0008006" key="3">
    <source>
        <dbReference type="Google" id="ProtNLM"/>
    </source>
</evidence>
<evidence type="ECO:0000313" key="1">
    <source>
        <dbReference type="EMBL" id="KAG9509457.1"/>
    </source>
</evidence>
<protein>
    <recommendedName>
        <fullName evidence="3">Transmembrane protein</fullName>
    </recommendedName>
</protein>
<name>A0ABQ7S7U5_9ACAR</name>
<comment type="caution">
    <text evidence="1">The sequence shown here is derived from an EMBL/GenBank/DDBJ whole genome shotgun (WGS) entry which is preliminary data.</text>
</comment>
<proteinExistence type="predicted"/>
<dbReference type="Proteomes" id="UP000825002">
    <property type="component" value="Unassembled WGS sequence"/>
</dbReference>
<reference evidence="1 2" key="1">
    <citation type="submission" date="2020-10" db="EMBL/GenBank/DDBJ databases">
        <authorList>
            <person name="Klimov P.B."/>
            <person name="Dyachkov S.M."/>
            <person name="Chetverikov P.E."/>
        </authorList>
    </citation>
    <scope>NUCLEOTIDE SEQUENCE [LARGE SCALE GENOMIC DNA]</scope>
    <source>
        <strain evidence="1">BMOC 18-1129-001#AD2665</strain>
        <tissue evidence="1">Entire mites</tissue>
    </source>
</reference>
<evidence type="ECO:0000313" key="2">
    <source>
        <dbReference type="Proteomes" id="UP000825002"/>
    </source>
</evidence>